<protein>
    <recommendedName>
        <fullName evidence="8">Polysaccharide chain length determinant N-terminal domain-containing protein</fullName>
    </recommendedName>
</protein>
<dbReference type="GO" id="GO:0004713">
    <property type="term" value="F:protein tyrosine kinase activity"/>
    <property type="evidence" value="ECO:0007669"/>
    <property type="project" value="TreeGrafter"/>
</dbReference>
<gene>
    <name evidence="9" type="ORF">IOQ59_17980</name>
</gene>
<proteinExistence type="predicted"/>
<reference evidence="9" key="1">
    <citation type="submission" date="2020-10" db="EMBL/GenBank/DDBJ databases">
        <title>Bacterium isolated from coastal waters sediment.</title>
        <authorList>
            <person name="Chen R.-J."/>
            <person name="Lu D.-C."/>
            <person name="Zhu K.-L."/>
            <person name="Du Z.-J."/>
        </authorList>
    </citation>
    <scope>NUCLEOTIDE SEQUENCE</scope>
    <source>
        <strain evidence="9">N1Y112</strain>
    </source>
</reference>
<keyword evidence="2" id="KW-1003">Cell membrane</keyword>
<evidence type="ECO:0000256" key="2">
    <source>
        <dbReference type="ARBA" id="ARBA00022475"/>
    </source>
</evidence>
<feature type="transmembrane region" description="Helical" evidence="7">
    <location>
        <begin position="417"/>
        <end position="440"/>
    </location>
</feature>
<comment type="caution">
    <text evidence="9">The sequence shown here is derived from an EMBL/GenBank/DDBJ whole genome shotgun (WGS) entry which is preliminary data.</text>
</comment>
<dbReference type="AlphaFoldDB" id="A0A8J7FGD7"/>
<feature type="transmembrane region" description="Helical" evidence="7">
    <location>
        <begin position="29"/>
        <end position="47"/>
    </location>
</feature>
<evidence type="ECO:0000256" key="5">
    <source>
        <dbReference type="ARBA" id="ARBA00023136"/>
    </source>
</evidence>
<keyword evidence="3 7" id="KW-0812">Transmembrane</keyword>
<accession>A0A8J7FGD7</accession>
<dbReference type="PANTHER" id="PTHR32309">
    <property type="entry name" value="TYROSINE-PROTEIN KINASE"/>
    <property type="match status" value="1"/>
</dbReference>
<organism evidence="9 10">
    <name type="scientific">Pontibacterium sinense</name>
    <dbReference type="NCBI Taxonomy" id="2781979"/>
    <lineage>
        <taxon>Bacteria</taxon>
        <taxon>Pseudomonadati</taxon>
        <taxon>Pseudomonadota</taxon>
        <taxon>Gammaproteobacteria</taxon>
        <taxon>Oceanospirillales</taxon>
        <taxon>Oceanospirillaceae</taxon>
        <taxon>Pontibacterium</taxon>
    </lineage>
</organism>
<evidence type="ECO:0000256" key="6">
    <source>
        <dbReference type="SAM" id="Coils"/>
    </source>
</evidence>
<dbReference type="InterPro" id="IPR003856">
    <property type="entry name" value="LPS_length_determ_N"/>
</dbReference>
<dbReference type="InterPro" id="IPR050445">
    <property type="entry name" value="Bact_polysacc_biosynth/exp"/>
</dbReference>
<name>A0A8J7FGD7_9GAMM</name>
<dbReference type="PANTHER" id="PTHR32309:SF13">
    <property type="entry name" value="FERRIC ENTEROBACTIN TRANSPORT PROTEIN FEPE"/>
    <property type="match status" value="1"/>
</dbReference>
<dbReference type="PROSITE" id="PS50890">
    <property type="entry name" value="PUA"/>
    <property type="match status" value="1"/>
</dbReference>
<keyword evidence="5 7" id="KW-0472">Membrane</keyword>
<evidence type="ECO:0000259" key="8">
    <source>
        <dbReference type="Pfam" id="PF02706"/>
    </source>
</evidence>
<evidence type="ECO:0000256" key="3">
    <source>
        <dbReference type="ARBA" id="ARBA00022692"/>
    </source>
</evidence>
<dbReference type="EMBL" id="JADEYS010000022">
    <property type="protein sequence ID" value="MBE9399154.1"/>
    <property type="molecule type" value="Genomic_DNA"/>
</dbReference>
<evidence type="ECO:0000256" key="4">
    <source>
        <dbReference type="ARBA" id="ARBA00022989"/>
    </source>
</evidence>
<dbReference type="RefSeq" id="WP_193954846.1">
    <property type="nucleotide sequence ID" value="NZ_JADEYS010000022.1"/>
</dbReference>
<evidence type="ECO:0000313" key="10">
    <source>
        <dbReference type="Proteomes" id="UP000640333"/>
    </source>
</evidence>
<feature type="domain" description="Polysaccharide chain length determinant N-terminal" evidence="8">
    <location>
        <begin position="14"/>
        <end position="107"/>
    </location>
</feature>
<keyword evidence="4 7" id="KW-1133">Transmembrane helix</keyword>
<dbReference type="GO" id="GO:0005886">
    <property type="term" value="C:plasma membrane"/>
    <property type="evidence" value="ECO:0007669"/>
    <property type="project" value="UniProtKB-SubCell"/>
</dbReference>
<dbReference type="Proteomes" id="UP000640333">
    <property type="component" value="Unassembled WGS sequence"/>
</dbReference>
<dbReference type="Pfam" id="PF02706">
    <property type="entry name" value="Wzz"/>
    <property type="match status" value="1"/>
</dbReference>
<feature type="coiled-coil region" evidence="6">
    <location>
        <begin position="187"/>
        <end position="244"/>
    </location>
</feature>
<keyword evidence="10" id="KW-1185">Reference proteome</keyword>
<evidence type="ECO:0000256" key="1">
    <source>
        <dbReference type="ARBA" id="ARBA00004651"/>
    </source>
</evidence>
<sequence>MDSSTSNRREGGKLTFRDIVAIFFYTKRVFVFTFVGVIIGALLLAFVSPSTYTAKARLLVKPRIEKPVVFDEGADSRFNVVDNVSDQTLNTVVHLFSSADVLREVVKMHNLAPMDNDSEVLEAISELRGQFRAEPLATSNIVEIIYSAPDADQARDQLNTLLDAYIDYYIEVNQGLKGSLEFFDEQVALFRERYIQLSNELAAARKNLNLASPELQADNMLAVVRNLETRKAEIASQLKSSKERLSFLQGAYNKVGTAGYVGLTTELRQNYPALVEMERSLAQLIINKQTAESNFQPGSKPVTDAVEQYNNMRGQIRGYIRQVIGKLQLEGESGEEEIQSLQDSIDMAQANVGQLSADTVILQRIEFERGVAEKNYRLYEDKREAARISEEKNRSQFANVTIANRPLMPNSPSFPNIPLILILAIPVALLLALVACILSYSSDQALRSPADVQSRTRLRLLGTLDAV</sequence>
<comment type="subcellular location">
    <subcellularLocation>
        <location evidence="1">Cell membrane</location>
        <topology evidence="1">Multi-pass membrane protein</topology>
    </subcellularLocation>
</comment>
<evidence type="ECO:0000313" key="9">
    <source>
        <dbReference type="EMBL" id="MBE9399154.1"/>
    </source>
</evidence>
<evidence type="ECO:0000256" key="7">
    <source>
        <dbReference type="SAM" id="Phobius"/>
    </source>
</evidence>
<keyword evidence="6" id="KW-0175">Coiled coil</keyword>